<dbReference type="eggNOG" id="KOG1290">
    <property type="taxonomic scope" value="Eukaryota"/>
</dbReference>
<keyword evidence="4 9" id="KW-0547">Nucleotide-binding</keyword>
<comment type="similarity">
    <text evidence="10">Belongs to the protein kinase superfamily.</text>
</comment>
<dbReference type="PROSITE" id="PS50011">
    <property type="entry name" value="PROTEIN_KINASE_DOM"/>
    <property type="match status" value="1"/>
</dbReference>
<keyword evidence="5 12" id="KW-0418">Kinase</keyword>
<dbReference type="Proteomes" id="UP000001610">
    <property type="component" value="Unassembled WGS sequence"/>
</dbReference>
<feature type="binding site" evidence="9">
    <location>
        <position position="93"/>
    </location>
    <ligand>
        <name>ATP</name>
        <dbReference type="ChEBI" id="CHEBI:30616"/>
    </ligand>
</feature>
<dbReference type="Gene3D" id="3.30.200.20">
    <property type="entry name" value="Phosphorylase Kinase, domain 1"/>
    <property type="match status" value="1"/>
</dbReference>
<keyword evidence="2 10" id="KW-0723">Serine/threonine-protein kinase</keyword>
<reference evidence="12 13" key="1">
    <citation type="journal article" date="2011" name="Genome Biol.">
        <title>Genome sequence of the insect pathogenic fungus Cordyceps militaris, a valued traditional Chinese medicine.</title>
        <authorList>
            <person name="Zheng P."/>
            <person name="Xia Y."/>
            <person name="Xiao G."/>
            <person name="Xiong C."/>
            <person name="Hu X."/>
            <person name="Zhang S."/>
            <person name="Zheng H."/>
            <person name="Huang Y."/>
            <person name="Zhou Y."/>
            <person name="Wang S."/>
            <person name="Zhao G.P."/>
            <person name="Liu X."/>
            <person name="St Leger R.J."/>
            <person name="Wang C."/>
        </authorList>
    </citation>
    <scope>NUCLEOTIDE SEQUENCE [LARGE SCALE GENOMIC DNA]</scope>
    <source>
        <strain evidence="12 13">CM01</strain>
    </source>
</reference>
<dbReference type="AlphaFoldDB" id="G3JTJ9"/>
<evidence type="ECO:0000259" key="11">
    <source>
        <dbReference type="PROSITE" id="PS50011"/>
    </source>
</evidence>
<dbReference type="Pfam" id="PF00069">
    <property type="entry name" value="Pkinase"/>
    <property type="match status" value="2"/>
</dbReference>
<protein>
    <recommendedName>
        <fullName evidence="1">non-specific serine/threonine protein kinase</fullName>
        <ecNumber evidence="1">2.7.11.1</ecNumber>
    </recommendedName>
</protein>
<dbReference type="OrthoDB" id="4865855at2759"/>
<sequence>MMNRIKATLAHARSRIHKLSAPPLPLPSPKPVVSARRFPEEPDYYGPGGFHRVSLGDTFDSARYTILRKIGYGQYSTVWLARDLKCQRYVAVKLLRADCYGTPHHIFEREILARISDVSRTSSHPGCRHLLPCREQFSHRGPNGDHVGLVFDVLGHHLSFQAAKYKDGRLPVKAVKEIARQLLRGLDFLHGECGVIHTDLKPTNILLELETPDETISQYLESVPPRTTNDHNGAVVPLREVITTPLVSEVALLHVRIIDFGVYRIQSPALRAPEVTLGAPWDTGVDIWSLGCLIVEFVQGIILFSGNASKNGTWTAEDDQLARMVEILGQFPPGLLSQGRRSAEFFDAKGIIPCIPSHGALFRIPNMKATSLERLLNGQVKLFIRPADMPETEIGTFIDFIQGMLEIDPTVRKSAAELLQHGWLS</sequence>
<comment type="catalytic activity">
    <reaction evidence="8">
        <text>L-seryl-[protein] + ATP = O-phospho-L-seryl-[protein] + ADP + H(+)</text>
        <dbReference type="Rhea" id="RHEA:17989"/>
        <dbReference type="Rhea" id="RHEA-COMP:9863"/>
        <dbReference type="Rhea" id="RHEA-COMP:11604"/>
        <dbReference type="ChEBI" id="CHEBI:15378"/>
        <dbReference type="ChEBI" id="CHEBI:29999"/>
        <dbReference type="ChEBI" id="CHEBI:30616"/>
        <dbReference type="ChEBI" id="CHEBI:83421"/>
        <dbReference type="ChEBI" id="CHEBI:456216"/>
        <dbReference type="EC" id="2.7.11.1"/>
    </reaction>
</comment>
<dbReference type="InterPro" id="IPR008271">
    <property type="entry name" value="Ser/Thr_kinase_AS"/>
</dbReference>
<dbReference type="EMBL" id="JH126406">
    <property type="protein sequence ID" value="EGX88003.1"/>
    <property type="molecule type" value="Genomic_DNA"/>
</dbReference>
<dbReference type="SUPFAM" id="SSF56112">
    <property type="entry name" value="Protein kinase-like (PK-like)"/>
    <property type="match status" value="1"/>
</dbReference>
<evidence type="ECO:0000313" key="12">
    <source>
        <dbReference type="EMBL" id="EGX88003.1"/>
    </source>
</evidence>
<keyword evidence="6 9" id="KW-0067">ATP-binding</keyword>
<dbReference type="STRING" id="983644.G3JTJ9"/>
<dbReference type="RefSeq" id="XP_006674336.1">
    <property type="nucleotide sequence ID" value="XM_006674273.1"/>
</dbReference>
<dbReference type="InterPro" id="IPR000719">
    <property type="entry name" value="Prot_kinase_dom"/>
</dbReference>
<organism evidence="12 13">
    <name type="scientific">Cordyceps militaris (strain CM01)</name>
    <name type="common">Caterpillar fungus</name>
    <dbReference type="NCBI Taxonomy" id="983644"/>
    <lineage>
        <taxon>Eukaryota</taxon>
        <taxon>Fungi</taxon>
        <taxon>Dikarya</taxon>
        <taxon>Ascomycota</taxon>
        <taxon>Pezizomycotina</taxon>
        <taxon>Sordariomycetes</taxon>
        <taxon>Hypocreomycetidae</taxon>
        <taxon>Hypocreales</taxon>
        <taxon>Cordycipitaceae</taxon>
        <taxon>Cordyceps</taxon>
    </lineage>
</organism>
<dbReference type="GO" id="GO:0000245">
    <property type="term" value="P:spliceosomal complex assembly"/>
    <property type="evidence" value="ECO:0007669"/>
    <property type="project" value="TreeGrafter"/>
</dbReference>
<dbReference type="PANTHER" id="PTHR47634">
    <property type="entry name" value="PROTEIN KINASE DOMAIN-CONTAINING PROTEIN-RELATED"/>
    <property type="match status" value="1"/>
</dbReference>
<keyword evidence="13" id="KW-1185">Reference proteome</keyword>
<dbReference type="InterPro" id="IPR017441">
    <property type="entry name" value="Protein_kinase_ATP_BS"/>
</dbReference>
<dbReference type="VEuPathDB" id="FungiDB:CCM_09139"/>
<dbReference type="GeneID" id="18171142"/>
<dbReference type="OMA" id="IDPACRK"/>
<comment type="catalytic activity">
    <reaction evidence="7">
        <text>L-threonyl-[protein] + ATP = O-phospho-L-threonyl-[protein] + ADP + H(+)</text>
        <dbReference type="Rhea" id="RHEA:46608"/>
        <dbReference type="Rhea" id="RHEA-COMP:11060"/>
        <dbReference type="Rhea" id="RHEA-COMP:11605"/>
        <dbReference type="ChEBI" id="CHEBI:15378"/>
        <dbReference type="ChEBI" id="CHEBI:30013"/>
        <dbReference type="ChEBI" id="CHEBI:30616"/>
        <dbReference type="ChEBI" id="CHEBI:61977"/>
        <dbReference type="ChEBI" id="CHEBI:456216"/>
        <dbReference type="EC" id="2.7.11.1"/>
    </reaction>
</comment>
<dbReference type="Gene3D" id="1.10.510.10">
    <property type="entry name" value="Transferase(Phosphotransferase) domain 1"/>
    <property type="match status" value="1"/>
</dbReference>
<evidence type="ECO:0000256" key="4">
    <source>
        <dbReference type="ARBA" id="ARBA00022741"/>
    </source>
</evidence>
<evidence type="ECO:0000256" key="8">
    <source>
        <dbReference type="ARBA" id="ARBA00048679"/>
    </source>
</evidence>
<accession>G3JTJ9</accession>
<dbReference type="GO" id="GO:0005634">
    <property type="term" value="C:nucleus"/>
    <property type="evidence" value="ECO:0007669"/>
    <property type="project" value="TreeGrafter"/>
</dbReference>
<proteinExistence type="inferred from homology"/>
<dbReference type="KEGG" id="cmt:CCM_09139"/>
<evidence type="ECO:0000256" key="9">
    <source>
        <dbReference type="PROSITE-ProRule" id="PRU10141"/>
    </source>
</evidence>
<gene>
    <name evidence="12" type="ORF">CCM_09139</name>
</gene>
<dbReference type="PROSITE" id="PS00107">
    <property type="entry name" value="PROTEIN_KINASE_ATP"/>
    <property type="match status" value="1"/>
</dbReference>
<evidence type="ECO:0000256" key="2">
    <source>
        <dbReference type="ARBA" id="ARBA00022527"/>
    </source>
</evidence>
<evidence type="ECO:0000256" key="7">
    <source>
        <dbReference type="ARBA" id="ARBA00047899"/>
    </source>
</evidence>
<evidence type="ECO:0000256" key="1">
    <source>
        <dbReference type="ARBA" id="ARBA00012513"/>
    </source>
</evidence>
<keyword evidence="3" id="KW-0808">Transferase</keyword>
<evidence type="ECO:0000256" key="5">
    <source>
        <dbReference type="ARBA" id="ARBA00022777"/>
    </source>
</evidence>
<dbReference type="PROSITE" id="PS00108">
    <property type="entry name" value="PROTEIN_KINASE_ST"/>
    <property type="match status" value="1"/>
</dbReference>
<dbReference type="GO" id="GO:0050684">
    <property type="term" value="P:regulation of mRNA processing"/>
    <property type="evidence" value="ECO:0007669"/>
    <property type="project" value="TreeGrafter"/>
</dbReference>
<dbReference type="SMART" id="SM00220">
    <property type="entry name" value="S_TKc"/>
    <property type="match status" value="1"/>
</dbReference>
<dbReference type="EC" id="2.7.11.1" evidence="1"/>
<evidence type="ECO:0000256" key="3">
    <source>
        <dbReference type="ARBA" id="ARBA00022679"/>
    </source>
</evidence>
<dbReference type="InterPro" id="IPR011009">
    <property type="entry name" value="Kinase-like_dom_sf"/>
</dbReference>
<dbReference type="GO" id="GO:0004674">
    <property type="term" value="F:protein serine/threonine kinase activity"/>
    <property type="evidence" value="ECO:0007669"/>
    <property type="project" value="UniProtKB-KW"/>
</dbReference>
<dbReference type="InterPro" id="IPR051334">
    <property type="entry name" value="SRPK"/>
</dbReference>
<dbReference type="InParanoid" id="G3JTJ9"/>
<evidence type="ECO:0000313" key="13">
    <source>
        <dbReference type="Proteomes" id="UP000001610"/>
    </source>
</evidence>
<name>G3JTJ9_CORMM</name>
<feature type="domain" description="Protein kinase" evidence="11">
    <location>
        <begin position="64"/>
        <end position="424"/>
    </location>
</feature>
<dbReference type="HOGENOM" id="CLU_000288_81_13_1"/>
<evidence type="ECO:0000256" key="10">
    <source>
        <dbReference type="RuleBase" id="RU000304"/>
    </source>
</evidence>
<evidence type="ECO:0000256" key="6">
    <source>
        <dbReference type="ARBA" id="ARBA00022840"/>
    </source>
</evidence>
<dbReference type="GO" id="GO:0005737">
    <property type="term" value="C:cytoplasm"/>
    <property type="evidence" value="ECO:0007669"/>
    <property type="project" value="TreeGrafter"/>
</dbReference>
<dbReference type="GO" id="GO:0005524">
    <property type="term" value="F:ATP binding"/>
    <property type="evidence" value="ECO:0007669"/>
    <property type="project" value="UniProtKB-UniRule"/>
</dbReference>
<dbReference type="PANTHER" id="PTHR47634:SF9">
    <property type="entry name" value="PROTEIN KINASE DOMAIN-CONTAINING PROTEIN-RELATED"/>
    <property type="match status" value="1"/>
</dbReference>